<accession>A0A8B6FYQ0</accession>
<sequence>MEDTSRLKAPRKLKLSKPRPRTKDLNQNNIPAKPFSTDDFPVPRSSHDTLLQEENYDIRGDNIECQSISSDSSDILNTKNINMTFDQNRNCYLSSRRSSEASSICSNPEDINANTTYDISKMRAPRKVKLTKPRPLKSKSDENGNEKEMKIEINQDEQNSKDLMDKISDLMSQLKQGSLSANNCLHLRDLLAAHCPHLELINKEYIDSCFRHIEEVLKEKKQQDKLVLVSLRDLIALRQRAWQPYPKPPTSRKKSITWSEIKEEIPYRDCMLNDSTHIPLVQNQMSVDSGIDIEDSIDVEDQVLWDTEEDFEDDLTNEILSQCNKTKDGERERSPSPQSVIEAVKGLKIVGEDEEFVKAAAALLQTFLKNRKIPEEKENKKNGKTLEQKENKKNKSKNSVMRQPIGPGTSDKLVKEVEETLPNGMHSAKGRRAMFKVYNNAMGVSDNDDHENAKLQQSYEREELLYLALSPLSKKCPTELSYLSKVFPDVCFTQVDRYFHKDSLPVKDYSWSCPIRGTTKQDTSSVDNGKQAFNSNFLRRGFSCPSGDLNTDSNSSREEVGNCQKNTTGYGTPSLRRAFSYPEGESNSFSNNGHRNGFPTKEGFGSRDFSNGFNKAISSYGSHDQESKEHNFNNNRNSFGSPSDRQTSQTENKKFGNHDNNGQRKGFGSPNNNSELTS</sequence>
<evidence type="ECO:0000313" key="2">
    <source>
        <dbReference type="EMBL" id="VDI55274.1"/>
    </source>
</evidence>
<feature type="compositionally biased region" description="Polar residues" evidence="1">
    <location>
        <begin position="632"/>
        <end position="650"/>
    </location>
</feature>
<protein>
    <submittedName>
        <fullName evidence="2">Uncharacterized protein</fullName>
    </submittedName>
</protein>
<feature type="compositionally biased region" description="Basic residues" evidence="1">
    <location>
        <begin position="8"/>
        <end position="20"/>
    </location>
</feature>
<feature type="compositionally biased region" description="Basic and acidic residues" evidence="1">
    <location>
        <begin position="374"/>
        <end position="393"/>
    </location>
</feature>
<feature type="region of interest" description="Disordered" evidence="1">
    <location>
        <begin position="126"/>
        <end position="149"/>
    </location>
</feature>
<feature type="region of interest" description="Disordered" evidence="1">
    <location>
        <begin position="548"/>
        <end position="678"/>
    </location>
</feature>
<reference evidence="2" key="1">
    <citation type="submission" date="2018-11" db="EMBL/GenBank/DDBJ databases">
        <authorList>
            <person name="Alioto T."/>
            <person name="Alioto T."/>
        </authorList>
    </citation>
    <scope>NUCLEOTIDE SEQUENCE</scope>
</reference>
<keyword evidence="3" id="KW-1185">Reference proteome</keyword>
<feature type="compositionally biased region" description="Polar residues" evidence="1">
    <location>
        <begin position="585"/>
        <end position="594"/>
    </location>
</feature>
<dbReference type="EMBL" id="UYJE01007477">
    <property type="protein sequence ID" value="VDI55274.1"/>
    <property type="molecule type" value="Genomic_DNA"/>
</dbReference>
<proteinExistence type="predicted"/>
<feature type="region of interest" description="Disordered" evidence="1">
    <location>
        <begin position="1"/>
        <end position="43"/>
    </location>
</feature>
<evidence type="ECO:0000313" key="3">
    <source>
        <dbReference type="Proteomes" id="UP000596742"/>
    </source>
</evidence>
<name>A0A8B6FYQ0_MYTGA</name>
<feature type="compositionally biased region" description="Polar residues" evidence="1">
    <location>
        <begin position="608"/>
        <end position="622"/>
    </location>
</feature>
<dbReference type="OrthoDB" id="6153571at2759"/>
<feature type="compositionally biased region" description="Polar residues" evidence="1">
    <location>
        <begin position="669"/>
        <end position="678"/>
    </location>
</feature>
<evidence type="ECO:0000256" key="1">
    <source>
        <dbReference type="SAM" id="MobiDB-lite"/>
    </source>
</evidence>
<dbReference type="AlphaFoldDB" id="A0A8B6FYQ0"/>
<comment type="caution">
    <text evidence="2">The sequence shown here is derived from an EMBL/GenBank/DDBJ whole genome shotgun (WGS) entry which is preliminary data.</text>
</comment>
<feature type="compositionally biased region" description="Basic residues" evidence="1">
    <location>
        <begin position="126"/>
        <end position="137"/>
    </location>
</feature>
<feature type="compositionally biased region" description="Basic and acidic residues" evidence="1">
    <location>
        <begin position="138"/>
        <end position="149"/>
    </location>
</feature>
<feature type="region of interest" description="Disordered" evidence="1">
    <location>
        <begin position="374"/>
        <end position="411"/>
    </location>
</feature>
<gene>
    <name evidence="2" type="ORF">MGAL_10B013691</name>
</gene>
<dbReference type="Proteomes" id="UP000596742">
    <property type="component" value="Unassembled WGS sequence"/>
</dbReference>
<organism evidence="2 3">
    <name type="scientific">Mytilus galloprovincialis</name>
    <name type="common">Mediterranean mussel</name>
    <dbReference type="NCBI Taxonomy" id="29158"/>
    <lineage>
        <taxon>Eukaryota</taxon>
        <taxon>Metazoa</taxon>
        <taxon>Spiralia</taxon>
        <taxon>Lophotrochozoa</taxon>
        <taxon>Mollusca</taxon>
        <taxon>Bivalvia</taxon>
        <taxon>Autobranchia</taxon>
        <taxon>Pteriomorphia</taxon>
        <taxon>Mytilida</taxon>
        <taxon>Mytiloidea</taxon>
        <taxon>Mytilidae</taxon>
        <taxon>Mytilinae</taxon>
        <taxon>Mytilus</taxon>
    </lineage>
</organism>